<dbReference type="AlphaFoldDB" id="A0A167UX55"/>
<accession>A0A167UX55</accession>
<dbReference type="EMBL" id="KV417926">
    <property type="protein sequence ID" value="KZP04398.1"/>
    <property type="molecule type" value="Genomic_DNA"/>
</dbReference>
<reference evidence="1 2" key="1">
    <citation type="journal article" date="2016" name="Mol. Biol. Evol.">
        <title>Comparative Genomics of Early-Diverging Mushroom-Forming Fungi Provides Insights into the Origins of Lignocellulose Decay Capabilities.</title>
        <authorList>
            <person name="Nagy L.G."/>
            <person name="Riley R."/>
            <person name="Tritt A."/>
            <person name="Adam C."/>
            <person name="Daum C."/>
            <person name="Floudas D."/>
            <person name="Sun H."/>
            <person name="Yadav J.S."/>
            <person name="Pangilinan J."/>
            <person name="Larsson K.H."/>
            <person name="Matsuura K."/>
            <person name="Barry K."/>
            <person name="Labutti K."/>
            <person name="Kuo R."/>
            <person name="Ohm R.A."/>
            <person name="Bhattacharya S.S."/>
            <person name="Shirouzu T."/>
            <person name="Yoshinaga Y."/>
            <person name="Martin F.M."/>
            <person name="Grigoriev I.V."/>
            <person name="Hibbett D.S."/>
        </authorList>
    </citation>
    <scope>NUCLEOTIDE SEQUENCE [LARGE SCALE GENOMIC DNA]</scope>
    <source>
        <strain evidence="1 2">CBS 109695</strain>
    </source>
</reference>
<proteinExistence type="predicted"/>
<protein>
    <submittedName>
        <fullName evidence="1">Uncharacterized protein</fullName>
    </submittedName>
</protein>
<evidence type="ECO:0000313" key="2">
    <source>
        <dbReference type="Proteomes" id="UP000076532"/>
    </source>
</evidence>
<dbReference type="Proteomes" id="UP000076532">
    <property type="component" value="Unassembled WGS sequence"/>
</dbReference>
<gene>
    <name evidence="1" type="ORF">FIBSPDRAFT_904306</name>
</gene>
<name>A0A167UX55_9AGAM</name>
<organism evidence="1 2">
    <name type="scientific">Athelia psychrophila</name>
    <dbReference type="NCBI Taxonomy" id="1759441"/>
    <lineage>
        <taxon>Eukaryota</taxon>
        <taxon>Fungi</taxon>
        <taxon>Dikarya</taxon>
        <taxon>Basidiomycota</taxon>
        <taxon>Agaricomycotina</taxon>
        <taxon>Agaricomycetes</taxon>
        <taxon>Agaricomycetidae</taxon>
        <taxon>Atheliales</taxon>
        <taxon>Atheliaceae</taxon>
        <taxon>Athelia</taxon>
    </lineage>
</organism>
<sequence>MSAPPGRGSGRIGDGSGKLGSGRLARGRLWCGWLARGGQSGADAFLGLRGGGSFPMAVKHRRSAPRPFQAWGRQALAGLRRDGVGRAQETVRVLGIAQRWAPRDGWKTSIWIPHIRLEEVGVQGLARWGDAGRDENIGRTPRGKDNAARFTVQGPLGQGLLQTPSVSTVVCILLLVLVWASDGRPPQFS</sequence>
<evidence type="ECO:0000313" key="1">
    <source>
        <dbReference type="EMBL" id="KZP04398.1"/>
    </source>
</evidence>
<keyword evidence="2" id="KW-1185">Reference proteome</keyword>